<accession>A0ABX8ZB04</accession>
<dbReference type="Proteomes" id="UP000824280">
    <property type="component" value="Chromosome"/>
</dbReference>
<gene>
    <name evidence="3" type="ORF">K3166_07780</name>
</gene>
<sequence length="126" mass="12744">MKFYVTLAASLAVMACSPAAEPEAEPAAEPAVEEVAVVPGGVAPGDYIVQSGDDSSPFSIDADGNWTGVDDDGNPSSGTSEVVDGKICFTDTGEDEAECWLNEATAEDGSFSSTSDSGETVTVTPA</sequence>
<feature type="region of interest" description="Disordered" evidence="1">
    <location>
        <begin position="51"/>
        <end position="82"/>
    </location>
</feature>
<dbReference type="PROSITE" id="PS51257">
    <property type="entry name" value="PROKAR_LIPOPROTEIN"/>
    <property type="match status" value="1"/>
</dbReference>
<name>A0ABX8ZB04_9SPHN</name>
<feature type="signal peptide" evidence="2">
    <location>
        <begin position="1"/>
        <end position="19"/>
    </location>
</feature>
<dbReference type="RefSeq" id="WP_221421721.1">
    <property type="nucleotide sequence ID" value="NZ_CP081297.1"/>
</dbReference>
<evidence type="ECO:0000313" key="3">
    <source>
        <dbReference type="EMBL" id="QZD86175.1"/>
    </source>
</evidence>
<proteinExistence type="predicted"/>
<protein>
    <submittedName>
        <fullName evidence="3">Uncharacterized protein</fullName>
    </submittedName>
</protein>
<evidence type="ECO:0000256" key="2">
    <source>
        <dbReference type="SAM" id="SignalP"/>
    </source>
</evidence>
<evidence type="ECO:0000313" key="4">
    <source>
        <dbReference type="Proteomes" id="UP000824280"/>
    </source>
</evidence>
<keyword evidence="4" id="KW-1185">Reference proteome</keyword>
<organism evidence="3 4">
    <name type="scientific">Qipengyuania psychrotolerans</name>
    <dbReference type="NCBI Taxonomy" id="2867238"/>
    <lineage>
        <taxon>Bacteria</taxon>
        <taxon>Pseudomonadati</taxon>
        <taxon>Pseudomonadota</taxon>
        <taxon>Alphaproteobacteria</taxon>
        <taxon>Sphingomonadales</taxon>
        <taxon>Erythrobacteraceae</taxon>
        <taxon>Qipengyuania</taxon>
    </lineage>
</organism>
<feature type="compositionally biased region" description="Polar residues" evidence="1">
    <location>
        <begin position="110"/>
        <end position="126"/>
    </location>
</feature>
<feature type="region of interest" description="Disordered" evidence="1">
    <location>
        <begin position="104"/>
        <end position="126"/>
    </location>
</feature>
<dbReference type="EMBL" id="CP081297">
    <property type="protein sequence ID" value="QZD86175.1"/>
    <property type="molecule type" value="Genomic_DNA"/>
</dbReference>
<reference evidence="3 4" key="1">
    <citation type="submission" date="2021-08" db="EMBL/GenBank/DDBJ databases">
        <title>Comparative Genomics Analysis of the Genus Qipengyuania Reveals Extensive Genetic Diversity and Metabolic Versatility, Including the Description of Fifteen Novel Species.</title>
        <authorList>
            <person name="Liu Y."/>
        </authorList>
    </citation>
    <scope>NUCLEOTIDE SEQUENCE [LARGE SCALE GENOMIC DNA]</scope>
    <source>
        <strain evidence="3 4">1XM2-8</strain>
    </source>
</reference>
<evidence type="ECO:0000256" key="1">
    <source>
        <dbReference type="SAM" id="MobiDB-lite"/>
    </source>
</evidence>
<keyword evidence="2" id="KW-0732">Signal</keyword>
<feature type="chain" id="PRO_5046563395" evidence="2">
    <location>
        <begin position="20"/>
        <end position="126"/>
    </location>
</feature>